<dbReference type="Pfam" id="PF05147">
    <property type="entry name" value="LANC_like"/>
    <property type="match status" value="1"/>
</dbReference>
<dbReference type="SUPFAM" id="SSF158745">
    <property type="entry name" value="LanC-like"/>
    <property type="match status" value="1"/>
</dbReference>
<reference evidence="1" key="1">
    <citation type="submission" date="2020-05" db="EMBL/GenBank/DDBJ databases">
        <title>Phylogenomic resolution of chytrid fungi.</title>
        <authorList>
            <person name="Stajich J.E."/>
            <person name="Amses K."/>
            <person name="Simmons R."/>
            <person name="Seto K."/>
            <person name="Myers J."/>
            <person name="Bonds A."/>
            <person name="Quandt C.A."/>
            <person name="Barry K."/>
            <person name="Liu P."/>
            <person name="Grigoriev I."/>
            <person name="Longcore J.E."/>
            <person name="James T.Y."/>
        </authorList>
    </citation>
    <scope>NUCLEOTIDE SEQUENCE</scope>
    <source>
        <strain evidence="1">JEL0318</strain>
    </source>
</reference>
<sequence length="172" mass="18515">MTTDPHADRFIPNPWLHETIPTTPPSALPLTDRTRIEAAISRNASQILRSGPNGTSDIYHGSAGLAFMFWKLANGGTDPLLGVGAEKTRCEDVAKGLAREALEGNEAEGGKHVGFICTSSGPLALGAILFPDRRSQYLAQLKAISQRALSSSEWSEVLYGRAGFLYTLLFLS</sequence>
<keyword evidence="2" id="KW-1185">Reference proteome</keyword>
<proteinExistence type="predicted"/>
<organism evidence="1 2">
    <name type="scientific">Rhizophlyctis rosea</name>
    <dbReference type="NCBI Taxonomy" id="64517"/>
    <lineage>
        <taxon>Eukaryota</taxon>
        <taxon>Fungi</taxon>
        <taxon>Fungi incertae sedis</taxon>
        <taxon>Chytridiomycota</taxon>
        <taxon>Chytridiomycota incertae sedis</taxon>
        <taxon>Chytridiomycetes</taxon>
        <taxon>Rhizophlyctidales</taxon>
        <taxon>Rhizophlyctidaceae</taxon>
        <taxon>Rhizophlyctis</taxon>
    </lineage>
</organism>
<comment type="caution">
    <text evidence="1">The sequence shown here is derived from an EMBL/GenBank/DDBJ whole genome shotgun (WGS) entry which is preliminary data.</text>
</comment>
<dbReference type="PANTHER" id="PTHR12736">
    <property type="entry name" value="LANC-LIKE PROTEIN"/>
    <property type="match status" value="1"/>
</dbReference>
<dbReference type="Proteomes" id="UP001212841">
    <property type="component" value="Unassembled WGS sequence"/>
</dbReference>
<dbReference type="EMBL" id="JADGJD010002167">
    <property type="protein sequence ID" value="KAJ3034390.1"/>
    <property type="molecule type" value="Genomic_DNA"/>
</dbReference>
<name>A0AAD5S2D2_9FUNG</name>
<evidence type="ECO:0000313" key="2">
    <source>
        <dbReference type="Proteomes" id="UP001212841"/>
    </source>
</evidence>
<dbReference type="PANTHER" id="PTHR12736:SF7">
    <property type="entry name" value="LANC-LIKE PROTEIN 3"/>
    <property type="match status" value="1"/>
</dbReference>
<dbReference type="PRINTS" id="PR01950">
    <property type="entry name" value="LANCSUPER"/>
</dbReference>
<feature type="non-terminal residue" evidence="1">
    <location>
        <position position="1"/>
    </location>
</feature>
<accession>A0AAD5S2D2</accession>
<dbReference type="AlphaFoldDB" id="A0AAD5S2D2"/>
<protein>
    <submittedName>
        <fullName evidence="1">Uncharacterized protein</fullName>
    </submittedName>
</protein>
<gene>
    <name evidence="1" type="ORF">HK097_004521</name>
</gene>
<dbReference type="GO" id="GO:0005975">
    <property type="term" value="P:carbohydrate metabolic process"/>
    <property type="evidence" value="ECO:0007669"/>
    <property type="project" value="InterPro"/>
</dbReference>
<dbReference type="GO" id="GO:0005886">
    <property type="term" value="C:plasma membrane"/>
    <property type="evidence" value="ECO:0007669"/>
    <property type="project" value="TreeGrafter"/>
</dbReference>
<dbReference type="InterPro" id="IPR012341">
    <property type="entry name" value="6hp_glycosidase-like_sf"/>
</dbReference>
<dbReference type="Gene3D" id="1.50.10.10">
    <property type="match status" value="1"/>
</dbReference>
<dbReference type="GO" id="GO:0031179">
    <property type="term" value="P:peptide modification"/>
    <property type="evidence" value="ECO:0007669"/>
    <property type="project" value="InterPro"/>
</dbReference>
<evidence type="ECO:0000313" key="1">
    <source>
        <dbReference type="EMBL" id="KAJ3034390.1"/>
    </source>
</evidence>
<dbReference type="InterPro" id="IPR007822">
    <property type="entry name" value="LANC-like"/>
</dbReference>